<evidence type="ECO:0000313" key="1">
    <source>
        <dbReference type="EMBL" id="KAK3777240.1"/>
    </source>
</evidence>
<sequence>MHGPRLDCAGAKGLHQEASGPILSGKHYEVDVQKRRIFFNGQSGKKHLSSCVPSSPTLYIYHLIHQRELLLSLNQGLAPTQSSLEARDVRSYLVIRENTCSPLSQDVRKGYEKCVTSNLTQVK</sequence>
<organism evidence="1 2">
    <name type="scientific">Elysia crispata</name>
    <name type="common">lettuce slug</name>
    <dbReference type="NCBI Taxonomy" id="231223"/>
    <lineage>
        <taxon>Eukaryota</taxon>
        <taxon>Metazoa</taxon>
        <taxon>Spiralia</taxon>
        <taxon>Lophotrochozoa</taxon>
        <taxon>Mollusca</taxon>
        <taxon>Gastropoda</taxon>
        <taxon>Heterobranchia</taxon>
        <taxon>Euthyneura</taxon>
        <taxon>Panpulmonata</taxon>
        <taxon>Sacoglossa</taxon>
        <taxon>Placobranchoidea</taxon>
        <taxon>Plakobranchidae</taxon>
        <taxon>Elysia</taxon>
    </lineage>
</organism>
<dbReference type="EMBL" id="JAWDGP010003107">
    <property type="protein sequence ID" value="KAK3777240.1"/>
    <property type="molecule type" value="Genomic_DNA"/>
</dbReference>
<name>A0AAE1DP96_9GAST</name>
<proteinExistence type="predicted"/>
<accession>A0AAE1DP96</accession>
<dbReference type="Proteomes" id="UP001283361">
    <property type="component" value="Unassembled WGS sequence"/>
</dbReference>
<keyword evidence="2" id="KW-1185">Reference proteome</keyword>
<reference evidence="1" key="1">
    <citation type="journal article" date="2023" name="G3 (Bethesda)">
        <title>A reference genome for the long-term kleptoplast-retaining sea slug Elysia crispata morphotype clarki.</title>
        <authorList>
            <person name="Eastman K.E."/>
            <person name="Pendleton A.L."/>
            <person name="Shaikh M.A."/>
            <person name="Suttiyut T."/>
            <person name="Ogas R."/>
            <person name="Tomko P."/>
            <person name="Gavelis G."/>
            <person name="Widhalm J.R."/>
            <person name="Wisecaver J.H."/>
        </authorList>
    </citation>
    <scope>NUCLEOTIDE SEQUENCE</scope>
    <source>
        <strain evidence="1">ECLA1</strain>
    </source>
</reference>
<protein>
    <submittedName>
        <fullName evidence="1">Uncharacterized protein</fullName>
    </submittedName>
</protein>
<dbReference type="AlphaFoldDB" id="A0AAE1DP96"/>
<gene>
    <name evidence="1" type="ORF">RRG08_047860</name>
</gene>
<comment type="caution">
    <text evidence="1">The sequence shown here is derived from an EMBL/GenBank/DDBJ whole genome shotgun (WGS) entry which is preliminary data.</text>
</comment>
<evidence type="ECO:0000313" key="2">
    <source>
        <dbReference type="Proteomes" id="UP001283361"/>
    </source>
</evidence>